<keyword evidence="2" id="KW-0720">Serine protease</keyword>
<keyword evidence="2" id="KW-0645">Protease</keyword>
<evidence type="ECO:0000256" key="3">
    <source>
        <dbReference type="SAM" id="MobiDB-lite"/>
    </source>
</evidence>
<dbReference type="Pfam" id="PF07676">
    <property type="entry name" value="PD40"/>
    <property type="match status" value="2"/>
</dbReference>
<evidence type="ECO:0000313" key="6">
    <source>
        <dbReference type="Proteomes" id="UP001254813"/>
    </source>
</evidence>
<dbReference type="EMBL" id="JAMQOQ010000002">
    <property type="protein sequence ID" value="MDS0294458.1"/>
    <property type="molecule type" value="Genomic_DNA"/>
</dbReference>
<accession>A0ABU2G2Q4</accession>
<organism evidence="5 6">
    <name type="scientific">Halogeometricum luteum</name>
    <dbReference type="NCBI Taxonomy" id="2950537"/>
    <lineage>
        <taxon>Archaea</taxon>
        <taxon>Methanobacteriati</taxon>
        <taxon>Methanobacteriota</taxon>
        <taxon>Stenosarchaea group</taxon>
        <taxon>Halobacteria</taxon>
        <taxon>Halobacteriales</taxon>
        <taxon>Haloferacaceae</taxon>
        <taxon>Halogeometricum</taxon>
    </lineage>
</organism>
<dbReference type="SUPFAM" id="SSF53474">
    <property type="entry name" value="alpha/beta-Hydrolases"/>
    <property type="match status" value="1"/>
</dbReference>
<keyword evidence="1" id="KW-0378">Hydrolase</keyword>
<evidence type="ECO:0000256" key="2">
    <source>
        <dbReference type="ARBA" id="ARBA00022825"/>
    </source>
</evidence>
<keyword evidence="6" id="KW-1185">Reference proteome</keyword>
<dbReference type="Gene3D" id="3.40.50.1820">
    <property type="entry name" value="alpha/beta hydrolase"/>
    <property type="match status" value="1"/>
</dbReference>
<dbReference type="RefSeq" id="WP_310928288.1">
    <property type="nucleotide sequence ID" value="NZ_JAMQOQ010000002.1"/>
</dbReference>
<gene>
    <name evidence="5" type="ORF">NDI79_09765</name>
</gene>
<comment type="caution">
    <text evidence="5">The sequence shown here is derived from an EMBL/GenBank/DDBJ whole genome shotgun (WGS) entry which is preliminary data.</text>
</comment>
<dbReference type="Pfam" id="PF00326">
    <property type="entry name" value="Peptidase_S9"/>
    <property type="match status" value="1"/>
</dbReference>
<dbReference type="InterPro" id="IPR029058">
    <property type="entry name" value="AB_hydrolase_fold"/>
</dbReference>
<name>A0ABU2G2Q4_9EURY</name>
<dbReference type="InterPro" id="IPR001375">
    <property type="entry name" value="Peptidase_S9_cat"/>
</dbReference>
<sequence>MEPLDLDALFELRSPSAVTVSPDGSRAAFLLTESDVDADEERTSLFVVPTDGSRDPHRLTRVADAGSPAWGPDGDRLAFLAARDEDVSLAVRPEGGEDAKEEDARGADEADEDPKSQVWSFDLARGGDARQVTDFEEGVEAFDWGPDGDRLVVAARDPTDEQREYLERVRDDGPIEVTRTQHRVDGKGWQDDVRTYLFVVDRETREARRLDDAYARGARAAFAGPQPAWGPGERIAFVSCFGESPDETYAQDAYAISPDGTGLERLTDGGLSAGSPRWSPDGDRLAFAANDATNACAPTEVYVVDGAADDSGAVTVRSVSHSLDRTALGGPVWTDEGSLLARAGDGGRARLVALDADDPVRIFGAQGKDRDLLDFDAAGGRTAALLSHPSDGEDLFAASTDGVRADAGEGDGTAGDASADDDAELVGLTALNESVLADAALPSCERVRFEDGDGVEIEAVVYLPADFDANDPEPRATIAHVHGGPLWFDAPRFDRDYAYWTGRGYVVCAVNYRGSTSYGREFAESIRGEWGPREADDIVSGVEELVDRGWADPDRLFVSGFSQGGINTLHVVTRSDAFAAAAPEHGIYDFYSNFGTADMHQWYVNDLGYPWENPERYRDISTISDVDEIATPLLITAGEDDRRCPAAQAEQLYVSVSRAGVESKLVVYPGEHHAIGAPERAKHRLETLTEWFEAHDPANASGE</sequence>
<dbReference type="InterPro" id="IPR011042">
    <property type="entry name" value="6-blade_b-propeller_TolB-like"/>
</dbReference>
<dbReference type="SUPFAM" id="SSF82171">
    <property type="entry name" value="DPP6 N-terminal domain-like"/>
    <property type="match status" value="1"/>
</dbReference>
<evidence type="ECO:0000313" key="5">
    <source>
        <dbReference type="EMBL" id="MDS0294458.1"/>
    </source>
</evidence>
<feature type="compositionally biased region" description="Basic and acidic residues" evidence="3">
    <location>
        <begin position="94"/>
        <end position="108"/>
    </location>
</feature>
<dbReference type="Proteomes" id="UP001254813">
    <property type="component" value="Unassembled WGS sequence"/>
</dbReference>
<dbReference type="PANTHER" id="PTHR42776:SF27">
    <property type="entry name" value="DIPEPTIDYL PEPTIDASE FAMILY MEMBER 6"/>
    <property type="match status" value="1"/>
</dbReference>
<feature type="domain" description="Peptidase S9 prolyl oligopeptidase catalytic" evidence="4">
    <location>
        <begin position="492"/>
        <end position="694"/>
    </location>
</feature>
<dbReference type="PANTHER" id="PTHR42776">
    <property type="entry name" value="SERINE PEPTIDASE S9 FAMILY MEMBER"/>
    <property type="match status" value="1"/>
</dbReference>
<evidence type="ECO:0000256" key="1">
    <source>
        <dbReference type="ARBA" id="ARBA00022801"/>
    </source>
</evidence>
<evidence type="ECO:0000259" key="4">
    <source>
        <dbReference type="Pfam" id="PF00326"/>
    </source>
</evidence>
<dbReference type="InterPro" id="IPR011659">
    <property type="entry name" value="WD40"/>
</dbReference>
<proteinExistence type="predicted"/>
<reference evidence="5 6" key="1">
    <citation type="submission" date="2022-06" db="EMBL/GenBank/DDBJ databases">
        <title>Halogeometricum sp. a new haloarchaeum isolate from saline soil.</title>
        <authorList>
            <person name="Strakova D."/>
            <person name="Galisteo C."/>
            <person name="Sanchez-Porro C."/>
            <person name="Ventosa A."/>
        </authorList>
    </citation>
    <scope>NUCLEOTIDE SEQUENCE [LARGE SCALE GENOMIC DNA]</scope>
    <source>
        <strain evidence="6">S3BR25-2</strain>
    </source>
</reference>
<feature type="region of interest" description="Disordered" evidence="3">
    <location>
        <begin position="91"/>
        <end position="116"/>
    </location>
</feature>
<dbReference type="Gene3D" id="2.120.10.30">
    <property type="entry name" value="TolB, C-terminal domain"/>
    <property type="match status" value="2"/>
</dbReference>
<protein>
    <submittedName>
        <fullName evidence="5">S9 family peptidase</fullName>
    </submittedName>
</protein>